<dbReference type="EMBL" id="DS028119">
    <property type="protein sequence ID" value="EEY61101.1"/>
    <property type="molecule type" value="Genomic_DNA"/>
</dbReference>
<dbReference type="RefSeq" id="XP_002908018.1">
    <property type="nucleotide sequence ID" value="XM_002907972.1"/>
</dbReference>
<gene>
    <name evidence="5" type="ORF">PITG_01348</name>
</gene>
<dbReference type="Proteomes" id="UP000006643">
    <property type="component" value="Unassembled WGS sequence"/>
</dbReference>
<accession>D0MVA5</accession>
<reference evidence="6" key="1">
    <citation type="journal article" date="2009" name="Nature">
        <title>Genome sequence and analysis of the Irish potato famine pathogen Phytophthora infestans.</title>
        <authorList>
            <consortium name="The Broad Institute Genome Sequencing Platform"/>
            <person name="Haas B.J."/>
            <person name="Kamoun S."/>
            <person name="Zody M.C."/>
            <person name="Jiang R.H."/>
            <person name="Handsaker R.E."/>
            <person name="Cano L.M."/>
            <person name="Grabherr M."/>
            <person name="Kodira C.D."/>
            <person name="Raffaele S."/>
            <person name="Torto-Alalibo T."/>
            <person name="Bozkurt T.O."/>
            <person name="Ah-Fong A.M."/>
            <person name="Alvarado L."/>
            <person name="Anderson V.L."/>
            <person name="Armstrong M.R."/>
            <person name="Avrova A."/>
            <person name="Baxter L."/>
            <person name="Beynon J."/>
            <person name="Boevink P.C."/>
            <person name="Bollmann S.R."/>
            <person name="Bos J.I."/>
            <person name="Bulone V."/>
            <person name="Cai G."/>
            <person name="Cakir C."/>
            <person name="Carrington J.C."/>
            <person name="Chawner M."/>
            <person name="Conti L."/>
            <person name="Costanzo S."/>
            <person name="Ewan R."/>
            <person name="Fahlgren N."/>
            <person name="Fischbach M.A."/>
            <person name="Fugelstad J."/>
            <person name="Gilroy E.M."/>
            <person name="Gnerre S."/>
            <person name="Green P.J."/>
            <person name="Grenville-Briggs L.J."/>
            <person name="Griffith J."/>
            <person name="Grunwald N.J."/>
            <person name="Horn K."/>
            <person name="Horner N.R."/>
            <person name="Hu C.H."/>
            <person name="Huitema E."/>
            <person name="Jeong D.H."/>
            <person name="Jones A.M."/>
            <person name="Jones J.D."/>
            <person name="Jones R.W."/>
            <person name="Karlsson E.K."/>
            <person name="Kunjeti S.G."/>
            <person name="Lamour K."/>
            <person name="Liu Z."/>
            <person name="Ma L."/>
            <person name="Maclean D."/>
            <person name="Chibucos M.C."/>
            <person name="McDonald H."/>
            <person name="McWalters J."/>
            <person name="Meijer H.J."/>
            <person name="Morgan W."/>
            <person name="Morris P.F."/>
            <person name="Munro C.A."/>
            <person name="O'Neill K."/>
            <person name="Ospina-Giraldo M."/>
            <person name="Pinzon A."/>
            <person name="Pritchard L."/>
            <person name="Ramsahoye B."/>
            <person name="Ren Q."/>
            <person name="Restrepo S."/>
            <person name="Roy S."/>
            <person name="Sadanandom A."/>
            <person name="Savidor A."/>
            <person name="Schornack S."/>
            <person name="Schwartz D.C."/>
            <person name="Schumann U.D."/>
            <person name="Schwessinger B."/>
            <person name="Seyer L."/>
            <person name="Sharpe T."/>
            <person name="Silvar C."/>
            <person name="Song J."/>
            <person name="Studholme D.J."/>
            <person name="Sykes S."/>
            <person name="Thines M."/>
            <person name="van de Vondervoort P.J."/>
            <person name="Phuntumart V."/>
            <person name="Wawra S."/>
            <person name="Weide R."/>
            <person name="Win J."/>
            <person name="Young C."/>
            <person name="Zhou S."/>
            <person name="Fry W."/>
            <person name="Meyers B.C."/>
            <person name="van West P."/>
            <person name="Ristaino J."/>
            <person name="Govers F."/>
            <person name="Birch P.R."/>
            <person name="Whisson S.C."/>
            <person name="Judelson H.S."/>
            <person name="Nusbaum C."/>
        </authorList>
    </citation>
    <scope>NUCLEOTIDE SEQUENCE [LARGE SCALE GENOMIC DNA]</scope>
    <source>
        <strain evidence="6">T30-4</strain>
    </source>
</reference>
<evidence type="ECO:0000259" key="4">
    <source>
        <dbReference type="Pfam" id="PF13359"/>
    </source>
</evidence>
<protein>
    <recommendedName>
        <fullName evidence="4">DDE Tnp4 domain-containing protein</fullName>
    </recommendedName>
</protein>
<dbReference type="KEGG" id="pif:PITG_01348"/>
<feature type="compositionally biased region" description="Basic and acidic residues" evidence="3">
    <location>
        <begin position="96"/>
        <end position="105"/>
    </location>
</feature>
<name>D0MVA5_PHYIT</name>
<keyword evidence="2" id="KW-0479">Metal-binding</keyword>
<proteinExistence type="predicted"/>
<feature type="domain" description="DDE Tnp4" evidence="4">
    <location>
        <begin position="4"/>
        <end position="74"/>
    </location>
</feature>
<dbReference type="OrthoDB" id="126818at2759"/>
<evidence type="ECO:0000256" key="3">
    <source>
        <dbReference type="SAM" id="MobiDB-lite"/>
    </source>
</evidence>
<keyword evidence="6" id="KW-1185">Reference proteome</keyword>
<evidence type="ECO:0000313" key="6">
    <source>
        <dbReference type="Proteomes" id="UP000006643"/>
    </source>
</evidence>
<comment type="cofactor">
    <cofactor evidence="1">
        <name>a divalent metal cation</name>
        <dbReference type="ChEBI" id="CHEBI:60240"/>
    </cofactor>
</comment>
<evidence type="ECO:0000256" key="2">
    <source>
        <dbReference type="ARBA" id="ARBA00022723"/>
    </source>
</evidence>
<dbReference type="Pfam" id="PF13359">
    <property type="entry name" value="DDE_Tnp_4"/>
    <property type="match status" value="1"/>
</dbReference>
<dbReference type="HOGENOM" id="CLU_1963870_0_0_1"/>
<dbReference type="AlphaFoldDB" id="D0MVA5"/>
<evidence type="ECO:0000256" key="1">
    <source>
        <dbReference type="ARBA" id="ARBA00001968"/>
    </source>
</evidence>
<dbReference type="InParanoid" id="D0MVA5"/>
<dbReference type="GO" id="GO:0046872">
    <property type="term" value="F:metal ion binding"/>
    <property type="evidence" value="ECO:0007669"/>
    <property type="project" value="UniProtKB-KW"/>
</dbReference>
<organism evidence="5 6">
    <name type="scientific">Phytophthora infestans (strain T30-4)</name>
    <name type="common">Potato late blight agent</name>
    <dbReference type="NCBI Taxonomy" id="403677"/>
    <lineage>
        <taxon>Eukaryota</taxon>
        <taxon>Sar</taxon>
        <taxon>Stramenopiles</taxon>
        <taxon>Oomycota</taxon>
        <taxon>Peronosporomycetes</taxon>
        <taxon>Peronosporales</taxon>
        <taxon>Peronosporaceae</taxon>
        <taxon>Phytophthora</taxon>
    </lineage>
</organism>
<feature type="compositionally biased region" description="Low complexity" evidence="3">
    <location>
        <begin position="106"/>
        <end position="118"/>
    </location>
</feature>
<feature type="region of interest" description="Disordered" evidence="3">
    <location>
        <begin position="96"/>
        <end position="128"/>
    </location>
</feature>
<dbReference type="InterPro" id="IPR027806">
    <property type="entry name" value="HARBI1_dom"/>
</dbReference>
<dbReference type="VEuPathDB" id="FungiDB:PITG_01348"/>
<evidence type="ECO:0000313" key="5">
    <source>
        <dbReference type="EMBL" id="EEY61101.1"/>
    </source>
</evidence>
<feature type="compositionally biased region" description="Basic residues" evidence="3">
    <location>
        <begin position="119"/>
        <end position="128"/>
    </location>
</feature>
<dbReference type="GeneID" id="9479213"/>
<sequence>MIPAFKNPPKAQMNFRHTYFNKQLAKTRIKSELCIGLLKMRFPYLRERRVNLGKTRKNIRRLIRHVTCARILYNLLIAEPIPHQWQNEFERQITGRLDDDDDRKSISSFETPSSSSYLRSRRSVTRRC</sequence>